<dbReference type="InterPro" id="IPR036013">
    <property type="entry name" value="Band_7/SPFH_dom_sf"/>
</dbReference>
<dbReference type="InterPro" id="IPR010200">
    <property type="entry name" value="HflC"/>
</dbReference>
<evidence type="ECO:0000256" key="2">
    <source>
        <dbReference type="ARBA" id="ARBA00007862"/>
    </source>
</evidence>
<keyword evidence="3" id="KW-0812">Transmembrane</keyword>
<comment type="caution">
    <text evidence="8">The sequence shown here is derived from an EMBL/GenBank/DDBJ whole genome shotgun (WGS) entry which is preliminary data.</text>
</comment>
<keyword evidence="8" id="KW-0645">Protease</keyword>
<proteinExistence type="inferred from homology"/>
<protein>
    <recommendedName>
        <fullName evidence="6">Protein HflC</fullName>
    </recommendedName>
</protein>
<keyword evidence="4" id="KW-1133">Transmembrane helix</keyword>
<reference evidence="8 9" key="1">
    <citation type="submission" date="2020-06" db="EMBL/GenBank/DDBJ databases">
        <title>Sphingomonas hominis sp. nov., a member of the Sphingomonas, isolated from the hair of a 22-year-old girl.</title>
        <authorList>
            <person name="Zhang D.-F."/>
            <person name="Cui X.-W."/>
        </authorList>
    </citation>
    <scope>NUCLEOTIDE SEQUENCE [LARGE SCALE GENOMIC DNA]</scope>
    <source>
        <strain evidence="8 9">HHU CXW</strain>
    </source>
</reference>
<dbReference type="PIRSF" id="PIRSF005651">
    <property type="entry name" value="HflC"/>
    <property type="match status" value="1"/>
</dbReference>
<accession>A0ABX2JES3</accession>
<keyword evidence="5" id="KW-0472">Membrane</keyword>
<name>A0ABX2JES3_9SPHN</name>
<feature type="domain" description="Band 7" evidence="7">
    <location>
        <begin position="24"/>
        <end position="203"/>
    </location>
</feature>
<dbReference type="PANTHER" id="PTHR42911">
    <property type="entry name" value="MODULATOR OF FTSH PROTEASE HFLC"/>
    <property type="match status" value="1"/>
</dbReference>
<dbReference type="GO" id="GO:0006508">
    <property type="term" value="P:proteolysis"/>
    <property type="evidence" value="ECO:0007669"/>
    <property type="project" value="UniProtKB-KW"/>
</dbReference>
<sequence>MPRILQNPVAAGFAALIAVIVAAATFAIVPETQQAVVLRLNNPVGGVINKYVPGQVIGNTGAGVIARVPFIDKIVWIDKRVLDADLDNTLVLSTDQLRLNVDAFARFRIVDPLRAVTSTGSTSNTEERVADQLRPLLGTALRNELGKVPFSSLLSPERGRVMDAIQASLQRDARQYGAEIVDVRIKHADLPDGSPLESALQRMRTARQQEANTIRAQGQKQAQIVRAESDAQAARIYADAFSKDADFYDFYRAMQSYRHTFGADGGPDPKGSTNIIMSPGNSYLREFEGRGRAAGR</sequence>
<dbReference type="Gene3D" id="3.30.479.30">
    <property type="entry name" value="Band 7 domain"/>
    <property type="match status" value="1"/>
</dbReference>
<evidence type="ECO:0000256" key="5">
    <source>
        <dbReference type="ARBA" id="ARBA00023136"/>
    </source>
</evidence>
<evidence type="ECO:0000256" key="6">
    <source>
        <dbReference type="PIRNR" id="PIRNR005651"/>
    </source>
</evidence>
<organism evidence="8 9">
    <name type="scientific">Sphingomonas hominis</name>
    <dbReference type="NCBI Taxonomy" id="2741495"/>
    <lineage>
        <taxon>Bacteria</taxon>
        <taxon>Pseudomonadati</taxon>
        <taxon>Pseudomonadota</taxon>
        <taxon>Alphaproteobacteria</taxon>
        <taxon>Sphingomonadales</taxon>
        <taxon>Sphingomonadaceae</taxon>
        <taxon>Sphingomonas</taxon>
    </lineage>
</organism>
<keyword evidence="8" id="KW-0378">Hydrolase</keyword>
<keyword evidence="9" id="KW-1185">Reference proteome</keyword>
<dbReference type="EMBL" id="JABULH010000002">
    <property type="protein sequence ID" value="NTS64717.1"/>
    <property type="molecule type" value="Genomic_DNA"/>
</dbReference>
<dbReference type="SUPFAM" id="SSF117892">
    <property type="entry name" value="Band 7/SPFH domain"/>
    <property type="match status" value="1"/>
</dbReference>
<dbReference type="InterPro" id="IPR001107">
    <property type="entry name" value="Band_7"/>
</dbReference>
<dbReference type="CDD" id="cd03405">
    <property type="entry name" value="SPFH_HflC"/>
    <property type="match status" value="1"/>
</dbReference>
<comment type="similarity">
    <text evidence="2 6">Belongs to the band 7/mec-2 family. HflC subfamily.</text>
</comment>
<evidence type="ECO:0000256" key="3">
    <source>
        <dbReference type="ARBA" id="ARBA00022692"/>
    </source>
</evidence>
<comment type="function">
    <text evidence="6">HflC and HflK could regulate a protease.</text>
</comment>
<evidence type="ECO:0000313" key="8">
    <source>
        <dbReference type="EMBL" id="NTS64717.1"/>
    </source>
</evidence>
<dbReference type="RefSeq" id="WP_174193035.1">
    <property type="nucleotide sequence ID" value="NZ_JABULH010000002.1"/>
</dbReference>
<evidence type="ECO:0000313" key="9">
    <source>
        <dbReference type="Proteomes" id="UP000621447"/>
    </source>
</evidence>
<evidence type="ECO:0000256" key="4">
    <source>
        <dbReference type="ARBA" id="ARBA00022989"/>
    </source>
</evidence>
<gene>
    <name evidence="8" type="ORF">HRV97_06055</name>
</gene>
<dbReference type="GO" id="GO:0008233">
    <property type="term" value="F:peptidase activity"/>
    <property type="evidence" value="ECO:0007669"/>
    <property type="project" value="UniProtKB-KW"/>
</dbReference>
<dbReference type="Pfam" id="PF01145">
    <property type="entry name" value="Band_7"/>
    <property type="match status" value="1"/>
</dbReference>
<evidence type="ECO:0000256" key="1">
    <source>
        <dbReference type="ARBA" id="ARBA00004167"/>
    </source>
</evidence>
<dbReference type="SMART" id="SM00244">
    <property type="entry name" value="PHB"/>
    <property type="match status" value="1"/>
</dbReference>
<dbReference type="PANTHER" id="PTHR42911:SF1">
    <property type="entry name" value="MODULATOR OF FTSH PROTEASE HFLC"/>
    <property type="match status" value="1"/>
</dbReference>
<evidence type="ECO:0000259" key="7">
    <source>
        <dbReference type="SMART" id="SM00244"/>
    </source>
</evidence>
<dbReference type="Proteomes" id="UP000621447">
    <property type="component" value="Unassembled WGS sequence"/>
</dbReference>
<comment type="subcellular location">
    <subcellularLocation>
        <location evidence="1">Membrane</location>
        <topology evidence="1">Single-pass membrane protein</topology>
    </subcellularLocation>
</comment>